<evidence type="ECO:0000313" key="2">
    <source>
        <dbReference type="EMBL" id="KAJ6443962.1"/>
    </source>
</evidence>
<keyword evidence="1" id="KW-0732">Signal</keyword>
<accession>A0AB34FXX0</accession>
<organism evidence="2 3">
    <name type="scientific">Purpureocillium lavendulum</name>
    <dbReference type="NCBI Taxonomy" id="1247861"/>
    <lineage>
        <taxon>Eukaryota</taxon>
        <taxon>Fungi</taxon>
        <taxon>Dikarya</taxon>
        <taxon>Ascomycota</taxon>
        <taxon>Pezizomycotina</taxon>
        <taxon>Sordariomycetes</taxon>
        <taxon>Hypocreomycetidae</taxon>
        <taxon>Hypocreales</taxon>
        <taxon>Ophiocordycipitaceae</taxon>
        <taxon>Purpureocillium</taxon>
    </lineage>
</organism>
<protein>
    <submittedName>
        <fullName evidence="2">Uncharacterized protein</fullName>
    </submittedName>
</protein>
<evidence type="ECO:0000256" key="1">
    <source>
        <dbReference type="SAM" id="SignalP"/>
    </source>
</evidence>
<comment type="caution">
    <text evidence="2">The sequence shown here is derived from an EMBL/GenBank/DDBJ whole genome shotgun (WGS) entry which is preliminary data.</text>
</comment>
<dbReference type="AlphaFoldDB" id="A0AB34FXX0"/>
<evidence type="ECO:0000313" key="3">
    <source>
        <dbReference type="Proteomes" id="UP001163105"/>
    </source>
</evidence>
<feature type="signal peptide" evidence="1">
    <location>
        <begin position="1"/>
        <end position="20"/>
    </location>
</feature>
<reference evidence="2" key="1">
    <citation type="submission" date="2023-01" db="EMBL/GenBank/DDBJ databases">
        <title>The growth and conidiation of Purpureocillium lavendulum are regulated by nitrogen source and histone H3K14 acetylation.</title>
        <authorList>
            <person name="Tang P."/>
            <person name="Han J."/>
            <person name="Zhang C."/>
            <person name="Tang P."/>
            <person name="Qi F."/>
            <person name="Zhang K."/>
            <person name="Liang L."/>
        </authorList>
    </citation>
    <scope>NUCLEOTIDE SEQUENCE</scope>
    <source>
        <strain evidence="2">YMF1.00683</strain>
    </source>
</reference>
<gene>
    <name evidence="2" type="ORF">O9K51_02355</name>
</gene>
<sequence>MKSPLALVVVVATAASLASAGIVITPIFSDQVVDKSSGDCFFGVVTPQGCGCVALYPSLPFSLSPLSRALTLSATTAMCRALS</sequence>
<dbReference type="EMBL" id="JAQHRD010000002">
    <property type="protein sequence ID" value="KAJ6443962.1"/>
    <property type="molecule type" value="Genomic_DNA"/>
</dbReference>
<proteinExistence type="predicted"/>
<dbReference type="Proteomes" id="UP001163105">
    <property type="component" value="Unassembled WGS sequence"/>
</dbReference>
<keyword evidence="3" id="KW-1185">Reference proteome</keyword>
<feature type="chain" id="PRO_5044271462" evidence="1">
    <location>
        <begin position="21"/>
        <end position="83"/>
    </location>
</feature>
<name>A0AB34FXX0_9HYPO</name>